<comment type="caution">
    <text evidence="2">The sequence shown here is derived from an EMBL/GenBank/DDBJ whole genome shotgun (WGS) entry which is preliminary data.</text>
</comment>
<proteinExistence type="predicted"/>
<dbReference type="EMBL" id="LBOK01000021">
    <property type="protein sequence ID" value="KKP36274.1"/>
    <property type="molecule type" value="Genomic_DNA"/>
</dbReference>
<reference evidence="2 3" key="1">
    <citation type="journal article" date="2015" name="Nature">
        <title>rRNA introns, odd ribosomes, and small enigmatic genomes across a large radiation of phyla.</title>
        <authorList>
            <person name="Brown C.T."/>
            <person name="Hug L.A."/>
            <person name="Thomas B.C."/>
            <person name="Sharon I."/>
            <person name="Castelle C.J."/>
            <person name="Singh A."/>
            <person name="Wilkins M.J."/>
            <person name="Williams K.H."/>
            <person name="Banfield J.F."/>
        </authorList>
    </citation>
    <scope>NUCLEOTIDE SEQUENCE [LARGE SCALE GENOMIC DNA]</scope>
</reference>
<dbReference type="Pfam" id="PF13020">
    <property type="entry name" value="NOV_C"/>
    <property type="match status" value="1"/>
</dbReference>
<feature type="domain" description="Protein NO VEIN C-terminal" evidence="1">
    <location>
        <begin position="321"/>
        <end position="421"/>
    </location>
</feature>
<evidence type="ECO:0000259" key="1">
    <source>
        <dbReference type="Pfam" id="PF13020"/>
    </source>
</evidence>
<protein>
    <recommendedName>
        <fullName evidence="1">Protein NO VEIN C-terminal domain-containing protein</fullName>
    </recommendedName>
</protein>
<name>A0A0F9YXU8_9BACT</name>
<gene>
    <name evidence="2" type="ORF">UR23_C0021G0002</name>
</gene>
<accession>A0A0F9YXU8</accession>
<dbReference type="Proteomes" id="UP000034349">
    <property type="component" value="Unassembled WGS sequence"/>
</dbReference>
<dbReference type="InterPro" id="IPR024975">
    <property type="entry name" value="NOV_C"/>
</dbReference>
<sequence length="450" mass="53411">MINEYRKYLDKKGSNSFWKKAKQYEYNTTDKIVFSLQNLKQFNTRNSMSLRILGLVENLGNDNLKLTTAGRAFLRFDNKQEIIDEQLLKMYLDSDINFRLSIKIFPLRVIYSIFTQLSYITFEEYKIFICWINNNSEIANVVYFIKWYRKSDELEKVEMVKIFNSKILELGIQNFDDDIYRLFMMFALSSYIRVEGSRFNEIIYRNSKPDIYKNIINSLGRIRIDKYIYDLTHYKKIITQKADYDYILNPLHDLSNEERSILFKQINEKKSLPDIRDIIPSFISPKIIERKSRVTRPQNRSKKKVDYGARDTRNRLVGLHAEKIVCKYEYNRLVKIGRNDLAQEIVHESLSNDSLGYDITSYDVVADNKEKVLVKHIEVKAINGLPSTFSFFISKNELEKVKNDPAHKIYIVFNYETKKPKIWQLPHLFSEQKLIEISPVKFIVTLTIQL</sequence>
<evidence type="ECO:0000313" key="2">
    <source>
        <dbReference type="EMBL" id="KKP36274.1"/>
    </source>
</evidence>
<evidence type="ECO:0000313" key="3">
    <source>
        <dbReference type="Proteomes" id="UP000034349"/>
    </source>
</evidence>
<organism evidence="2 3">
    <name type="scientific">Candidatus Roizmanbacteria bacterium GW2011_GWA2_32_13</name>
    <dbReference type="NCBI Taxonomy" id="1618475"/>
    <lineage>
        <taxon>Bacteria</taxon>
        <taxon>Candidatus Roizmaniibacteriota</taxon>
    </lineage>
</organism>
<dbReference type="AlphaFoldDB" id="A0A0F9YXU8"/>